<feature type="region of interest" description="Disordered" evidence="1">
    <location>
        <begin position="73"/>
        <end position="120"/>
    </location>
</feature>
<organism evidence="3 4">
    <name type="scientific">Herbiconiux oxytropis</name>
    <dbReference type="NCBI Taxonomy" id="2970915"/>
    <lineage>
        <taxon>Bacteria</taxon>
        <taxon>Bacillati</taxon>
        <taxon>Actinomycetota</taxon>
        <taxon>Actinomycetes</taxon>
        <taxon>Micrococcales</taxon>
        <taxon>Microbacteriaceae</taxon>
        <taxon>Herbiconiux</taxon>
    </lineage>
</organism>
<dbReference type="InterPro" id="IPR014747">
    <property type="entry name" value="Bac_photo_RC_H_C"/>
</dbReference>
<dbReference type="AlphaFoldDB" id="A0AA41XCZ7"/>
<proteinExistence type="predicted"/>
<dbReference type="Proteomes" id="UP001165587">
    <property type="component" value="Unassembled WGS sequence"/>
</dbReference>
<accession>A0AA41XCZ7</accession>
<evidence type="ECO:0000259" key="2">
    <source>
        <dbReference type="Pfam" id="PF05239"/>
    </source>
</evidence>
<feature type="domain" description="PRC-barrel" evidence="2">
    <location>
        <begin position="7"/>
        <end position="75"/>
    </location>
</feature>
<evidence type="ECO:0000256" key="1">
    <source>
        <dbReference type="SAM" id="MobiDB-lite"/>
    </source>
</evidence>
<protein>
    <submittedName>
        <fullName evidence="3">PRC-barrel domain-containing protein</fullName>
    </submittedName>
</protein>
<reference evidence="3" key="1">
    <citation type="submission" date="2022-08" db="EMBL/GenBank/DDBJ databases">
        <authorList>
            <person name="Deng Y."/>
            <person name="Han X.-F."/>
            <person name="Zhang Y.-Q."/>
        </authorList>
    </citation>
    <scope>NUCLEOTIDE SEQUENCE</scope>
    <source>
        <strain evidence="3">CPCC 203407</strain>
    </source>
</reference>
<dbReference type="EMBL" id="JANLCK010000003">
    <property type="protein sequence ID" value="MCS5725777.1"/>
    <property type="molecule type" value="Genomic_DNA"/>
</dbReference>
<name>A0AA41XCZ7_9MICO</name>
<keyword evidence="4" id="KW-1185">Reference proteome</keyword>
<dbReference type="SUPFAM" id="SSF50346">
    <property type="entry name" value="PRC-barrel domain"/>
    <property type="match status" value="1"/>
</dbReference>
<evidence type="ECO:0000313" key="3">
    <source>
        <dbReference type="EMBL" id="MCS5725777.1"/>
    </source>
</evidence>
<dbReference type="RefSeq" id="WP_259526353.1">
    <property type="nucleotide sequence ID" value="NZ_JANLCK010000003.1"/>
</dbReference>
<dbReference type="Gene3D" id="3.90.50.10">
    <property type="entry name" value="Photosynthetic Reaction Center, subunit H, domain 2"/>
    <property type="match status" value="1"/>
</dbReference>
<feature type="compositionally biased region" description="Basic and acidic residues" evidence="1">
    <location>
        <begin position="73"/>
        <end position="84"/>
    </location>
</feature>
<dbReference type="Pfam" id="PF05239">
    <property type="entry name" value="PRC"/>
    <property type="match status" value="1"/>
</dbReference>
<dbReference type="InterPro" id="IPR011033">
    <property type="entry name" value="PRC_barrel-like_sf"/>
</dbReference>
<dbReference type="InterPro" id="IPR027275">
    <property type="entry name" value="PRC-brl_dom"/>
</dbReference>
<evidence type="ECO:0000313" key="4">
    <source>
        <dbReference type="Proteomes" id="UP001165587"/>
    </source>
</evidence>
<dbReference type="GO" id="GO:0030077">
    <property type="term" value="C:plasma membrane light-harvesting complex"/>
    <property type="evidence" value="ECO:0007669"/>
    <property type="project" value="InterPro"/>
</dbReference>
<dbReference type="GO" id="GO:0019684">
    <property type="term" value="P:photosynthesis, light reaction"/>
    <property type="evidence" value="ECO:0007669"/>
    <property type="project" value="InterPro"/>
</dbReference>
<sequence length="120" mass="13028">MLPSQNIQSIIGATVHGRDRARIGRIDQVLVDAADGHPTWAVVNGGLFGRTSLYVPLEEATWEHDDVFVELDKDDVKNAPHPDPEGGLTPEQEQGLRGYYRGLGADDRPATAGRTDPTQA</sequence>
<comment type="caution">
    <text evidence="3">The sequence shown here is derived from an EMBL/GenBank/DDBJ whole genome shotgun (WGS) entry which is preliminary data.</text>
</comment>
<gene>
    <name evidence="3" type="ORF">N1028_07685</name>
</gene>